<dbReference type="InterPro" id="IPR026444">
    <property type="entry name" value="Secre_tail"/>
</dbReference>
<dbReference type="Pfam" id="PF07675">
    <property type="entry name" value="Cleaved_Adhesin"/>
    <property type="match status" value="1"/>
</dbReference>
<evidence type="ECO:0000256" key="2">
    <source>
        <dbReference type="SAM" id="SignalP"/>
    </source>
</evidence>
<evidence type="ECO:0000259" key="3">
    <source>
        <dbReference type="Pfam" id="PF07675"/>
    </source>
</evidence>
<feature type="domain" description="Cleaved adhesin" evidence="3">
    <location>
        <begin position="25"/>
        <end position="174"/>
    </location>
</feature>
<dbReference type="AlphaFoldDB" id="A0A1I7B411"/>
<evidence type="ECO:0000256" key="1">
    <source>
        <dbReference type="ARBA" id="ARBA00022729"/>
    </source>
</evidence>
<sequence>MKKSLLTLGLTAFAMGASAQTVYFEENFDANGISNWTNIDADGDTKMWEAANVNPSGKAAISRSWQSQVAYDPDNWLISSGIDLTSASGNVFLTFDALNADPNFPDNITVYAATGSTAADLAAGTVIYTGEPTSSGWQTISYDMSAFVGQTVYLGFRHHNSYDNYIVLIDNVTIKQIPSDDIVLTSVTLPDFASGTSAAIEGVVTNNGANTITSFDLSYDDGSGPVTATITANIPYGSTYNFTHPTNFPLSGNGPYALDVCATVTGDVDNTNDCASGVIGEIVNTTFDKYVMVEEKTGTWCQFCPSGSAAMDNVGNVESKFIGIAIHNNDPMAIASYDAQSADLPDFSGYPYAAADRAVGAHAANMQASFNARKNLVAPVSVNITSADLVGNTLTVTVETTSGANFDGSNFNLGVVLVQDNVRGSGSGWNQVNAFSGGGSAVPHTTPEGDQYNWQNLPSQVDVSTVFGGYDHVAEAIANDNWNGVSGSVPAGQINNGDVFSHTFTFNYNHAEWFPGDMHAVAYFVNTTTNEIYNAYETSITGAASVENAVVNNNIKVYPNPTNGISNLAIELDNNSNVSVNITDVLGNVVYTKDASDLATGTNVLPIDLTTQANGMYFVNVTVDGVTSTLKLNMAK</sequence>
<feature type="chain" id="PRO_5014608432" evidence="2">
    <location>
        <begin position="20"/>
        <end position="636"/>
    </location>
</feature>
<accession>A0A1I7B411</accession>
<dbReference type="InterPro" id="IPR013783">
    <property type="entry name" value="Ig-like_fold"/>
</dbReference>
<dbReference type="Proteomes" id="UP000236454">
    <property type="component" value="Unassembled WGS sequence"/>
</dbReference>
<dbReference type="OrthoDB" id="957862at2"/>
<dbReference type="NCBIfam" id="NF038128">
    <property type="entry name" value="choice_anch_J"/>
    <property type="match status" value="1"/>
</dbReference>
<dbReference type="Gene3D" id="2.60.40.10">
    <property type="entry name" value="Immunoglobulins"/>
    <property type="match status" value="2"/>
</dbReference>
<dbReference type="EMBL" id="FPAS01000004">
    <property type="protein sequence ID" value="SFT81878.1"/>
    <property type="molecule type" value="Genomic_DNA"/>
</dbReference>
<protein>
    <submittedName>
        <fullName evidence="5">Por secretion system C-terminal sorting domain-containing protein</fullName>
    </submittedName>
</protein>
<proteinExistence type="predicted"/>
<evidence type="ECO:0000313" key="5">
    <source>
        <dbReference type="EMBL" id="SFT81878.1"/>
    </source>
</evidence>
<name>A0A1I7B411_9FLAO</name>
<evidence type="ECO:0000259" key="4">
    <source>
        <dbReference type="Pfam" id="PF18962"/>
    </source>
</evidence>
<organism evidence="5 6">
    <name type="scientific">Lishizhenia tianjinensis</name>
    <dbReference type="NCBI Taxonomy" id="477690"/>
    <lineage>
        <taxon>Bacteria</taxon>
        <taxon>Pseudomonadati</taxon>
        <taxon>Bacteroidota</taxon>
        <taxon>Flavobacteriia</taxon>
        <taxon>Flavobacteriales</taxon>
        <taxon>Crocinitomicaceae</taxon>
        <taxon>Lishizhenia</taxon>
    </lineage>
</organism>
<keyword evidence="1 2" id="KW-0732">Signal</keyword>
<dbReference type="RefSeq" id="WP_090250761.1">
    <property type="nucleotide sequence ID" value="NZ_FPAS01000004.1"/>
</dbReference>
<dbReference type="NCBIfam" id="TIGR04183">
    <property type="entry name" value="Por_Secre_tail"/>
    <property type="match status" value="1"/>
</dbReference>
<evidence type="ECO:0000313" key="6">
    <source>
        <dbReference type="Proteomes" id="UP000236454"/>
    </source>
</evidence>
<reference evidence="5 6" key="1">
    <citation type="submission" date="2016-10" db="EMBL/GenBank/DDBJ databases">
        <authorList>
            <person name="de Groot N.N."/>
        </authorList>
    </citation>
    <scope>NUCLEOTIDE SEQUENCE [LARGE SCALE GENOMIC DNA]</scope>
    <source>
        <strain evidence="5 6">CGMCC 1.7005</strain>
    </source>
</reference>
<gene>
    <name evidence="5" type="ORF">SAMN05216474_2527</name>
</gene>
<dbReference type="Gene3D" id="2.60.120.200">
    <property type="match status" value="1"/>
</dbReference>
<feature type="signal peptide" evidence="2">
    <location>
        <begin position="1"/>
        <end position="19"/>
    </location>
</feature>
<dbReference type="InterPro" id="IPR011628">
    <property type="entry name" value="Cleaved_adhesin"/>
</dbReference>
<dbReference type="Pfam" id="PF18962">
    <property type="entry name" value="Por_Secre_tail"/>
    <property type="match status" value="1"/>
</dbReference>
<feature type="domain" description="Secretion system C-terminal sorting" evidence="4">
    <location>
        <begin position="557"/>
        <end position="629"/>
    </location>
</feature>
<dbReference type="STRING" id="477690.SAMN05216474_2527"/>
<keyword evidence="6" id="KW-1185">Reference proteome</keyword>